<dbReference type="Gene3D" id="2.130.10.10">
    <property type="entry name" value="YVTN repeat-like/Quinoprotein amine dehydrogenase"/>
    <property type="match status" value="2"/>
</dbReference>
<gene>
    <name evidence="2" type="ORF">SM436_03015</name>
</gene>
<feature type="compositionally biased region" description="Basic and acidic residues" evidence="1">
    <location>
        <begin position="1"/>
        <end position="16"/>
    </location>
</feature>
<dbReference type="RefSeq" id="WP_371938923.1">
    <property type="nucleotide sequence ID" value="NZ_JAXCEH010000001.1"/>
</dbReference>
<evidence type="ECO:0000313" key="2">
    <source>
        <dbReference type="EMBL" id="MFA1552655.1"/>
    </source>
</evidence>
<evidence type="ECO:0000256" key="1">
    <source>
        <dbReference type="SAM" id="MobiDB-lite"/>
    </source>
</evidence>
<feature type="compositionally biased region" description="Low complexity" evidence="1">
    <location>
        <begin position="82"/>
        <end position="92"/>
    </location>
</feature>
<feature type="region of interest" description="Disordered" evidence="1">
    <location>
        <begin position="59"/>
        <end position="182"/>
    </location>
</feature>
<keyword evidence="3" id="KW-1185">Reference proteome</keyword>
<feature type="compositionally biased region" description="Basic residues" evidence="1">
    <location>
        <begin position="169"/>
        <end position="182"/>
    </location>
</feature>
<protein>
    <recommendedName>
        <fullName evidence="4">Exo-alpha-sialidase</fullName>
    </recommendedName>
</protein>
<dbReference type="Proteomes" id="UP001569904">
    <property type="component" value="Unassembled WGS sequence"/>
</dbReference>
<evidence type="ECO:0000313" key="3">
    <source>
        <dbReference type="Proteomes" id="UP001569904"/>
    </source>
</evidence>
<name>A0ABV4QPY3_9ACTN</name>
<accession>A0ABV4QPY3</accession>
<comment type="caution">
    <text evidence="2">The sequence shown here is derived from an EMBL/GenBank/DDBJ whole genome shotgun (WGS) entry which is preliminary data.</text>
</comment>
<sequence>MTARTPEQDEAPRTVEDEPAGSRQIRRRLTFGVAGDIADMRASLSPWQRAYEAWRSAGLSWGHGAPPRERAVGPASHDALRAGDPPAAAVDAPEPPKPKTAPRKSAPKKPEAAKPAPAPKEAPEKSASKKPKAAPPAPAPEKSAPKKSAPKKSKPPKSEPGDVLVAGRPARKPSGRPAPSRRFRARAAVGAGLVVVAAGTVFAVAQRAEAPGEPGIRGPMAADELFALDPAATTDGLVQDLTTVAAAGGTIVAAGTEGDSAPGTGRTRFLVSADAGRAWTVAEVRTPDGATPPPGDTPRLISGGSGQWAALGRTPGNGTVAWTSDDAKTWTRRPLDAGFTPSDQVNDLTRIGQEFVAVGASQGRAIAWASADGRAWQRIDGVKGITGLDRVAATGNAVVAHGTYSRKVTQKKGRKKVTRTVRSEGFWRSADGGRTWAPVQVPQAQGSYGPTKGLAAGPGGFATVREGQRTTGSKKRRKTTRFGVLFTSADGQRWQVASRFAGSGIERFGGTRAGLAVVVRGAKGSHAILRSADGRTWQPGGSAPAPVVGSGLTVAAGGAPVLSGRQGDDAYLHGVDLRTVPGAVHAERSIRSLATAPGLSVAVGGTNGGAAIWTAPDGLQWTRAQLPGARGRLADAVRGNRGWLAVGSASGASPATLALTSQDGLSWQKAAFPAGPPPVAVATGPSGYVAVGPRAAWRSTDLRTWRQAGLDGVPSDVTATTGRYVAVGVRGKAPAIWTSPDAVKWTAAQLPPGFTAPLTQVAVNGATLVALSATATALVSTDAGATWAQRNLGPGVTATAVTPAPQGFIVTASSGDDAAVLTSTDGTTWRRLDVGGLSGPGDQRLTALATMGANVLATGTDHGTPTLWHAPIPR</sequence>
<evidence type="ECO:0008006" key="4">
    <source>
        <dbReference type="Google" id="ProtNLM"/>
    </source>
</evidence>
<reference evidence="2 3" key="1">
    <citation type="submission" date="2023-11" db="EMBL/GenBank/DDBJ databases">
        <title>Actinomadura monticuli sp. nov., isolated from volcanic ash.</title>
        <authorList>
            <person name="Lee S.D."/>
            <person name="Yang H."/>
            <person name="Kim I.S."/>
        </authorList>
    </citation>
    <scope>NUCLEOTIDE SEQUENCE [LARGE SCALE GENOMIC DNA]</scope>
    <source>
        <strain evidence="2 3">DSM 45346</strain>
    </source>
</reference>
<dbReference type="InterPro" id="IPR015943">
    <property type="entry name" value="WD40/YVTN_repeat-like_dom_sf"/>
</dbReference>
<dbReference type="SUPFAM" id="SSF110296">
    <property type="entry name" value="Oligoxyloglucan reducing end-specific cellobiohydrolase"/>
    <property type="match status" value="2"/>
</dbReference>
<feature type="region of interest" description="Disordered" evidence="1">
    <location>
        <begin position="1"/>
        <end position="27"/>
    </location>
</feature>
<proteinExistence type="predicted"/>
<dbReference type="EMBL" id="JAXCEH010000001">
    <property type="protein sequence ID" value="MFA1552655.1"/>
    <property type="molecule type" value="Genomic_DNA"/>
</dbReference>
<organism evidence="2 3">
    <name type="scientific">Actinomadura chokoriensis</name>
    <dbReference type="NCBI Taxonomy" id="454156"/>
    <lineage>
        <taxon>Bacteria</taxon>
        <taxon>Bacillati</taxon>
        <taxon>Actinomycetota</taxon>
        <taxon>Actinomycetes</taxon>
        <taxon>Streptosporangiales</taxon>
        <taxon>Thermomonosporaceae</taxon>
        <taxon>Actinomadura</taxon>
    </lineage>
</organism>